<name>A0A2P6CC40_9FLAO</name>
<dbReference type="Pfam" id="PF20050">
    <property type="entry name" value="DUF6452"/>
    <property type="match status" value="1"/>
</dbReference>
<accession>A0A2P6CC40</accession>
<dbReference type="EMBL" id="MSCK01000001">
    <property type="protein sequence ID" value="PQJ72418.1"/>
    <property type="molecule type" value="Genomic_DNA"/>
</dbReference>
<dbReference type="RefSeq" id="WP_105048082.1">
    <property type="nucleotide sequence ID" value="NZ_CP150661.1"/>
</dbReference>
<dbReference type="OrthoDB" id="663527at2"/>
<dbReference type="InterPro" id="IPR045607">
    <property type="entry name" value="DUF6452"/>
</dbReference>
<evidence type="ECO:0000256" key="1">
    <source>
        <dbReference type="SAM" id="SignalP"/>
    </source>
</evidence>
<dbReference type="PROSITE" id="PS51257">
    <property type="entry name" value="PROKAR_LIPOPROTEIN"/>
    <property type="match status" value="1"/>
</dbReference>
<keyword evidence="1" id="KW-0732">Signal</keyword>
<evidence type="ECO:0008006" key="4">
    <source>
        <dbReference type="Google" id="ProtNLM"/>
    </source>
</evidence>
<dbReference type="AlphaFoldDB" id="A0A2P6CC40"/>
<evidence type="ECO:0000313" key="3">
    <source>
        <dbReference type="Proteomes" id="UP000247345"/>
    </source>
</evidence>
<reference evidence="2 3" key="1">
    <citation type="submission" date="2016-12" db="EMBL/GenBank/DDBJ databases">
        <title>Trade-off between light-utilization and light-protection in marine flavobacteria.</title>
        <authorList>
            <person name="Kumagai Y."/>
            <person name="Yoshizawa S."/>
            <person name="Kogure K."/>
            <person name="Iwasaki W."/>
        </authorList>
    </citation>
    <scope>NUCLEOTIDE SEQUENCE [LARGE SCALE GENOMIC DNA]</scope>
    <source>
        <strain evidence="2 3">KCTC 12100</strain>
    </source>
</reference>
<evidence type="ECO:0000313" key="2">
    <source>
        <dbReference type="EMBL" id="PQJ72418.1"/>
    </source>
</evidence>
<comment type="caution">
    <text evidence="2">The sequence shown here is derived from an EMBL/GenBank/DDBJ whole genome shotgun (WGS) entry which is preliminary data.</text>
</comment>
<organism evidence="2 3">
    <name type="scientific">Polaribacter butkevichii</name>
    <dbReference type="NCBI Taxonomy" id="218490"/>
    <lineage>
        <taxon>Bacteria</taxon>
        <taxon>Pseudomonadati</taxon>
        <taxon>Bacteroidota</taxon>
        <taxon>Flavobacteriia</taxon>
        <taxon>Flavobacteriales</taxon>
        <taxon>Flavobacteriaceae</taxon>
    </lineage>
</organism>
<feature type="signal peptide" evidence="1">
    <location>
        <begin position="1"/>
        <end position="20"/>
    </location>
</feature>
<protein>
    <recommendedName>
        <fullName evidence="4">SbsA Ig-like domain-containing protein</fullName>
    </recommendedName>
</protein>
<keyword evidence="3" id="KW-1185">Reference proteome</keyword>
<feature type="chain" id="PRO_5015181305" description="SbsA Ig-like domain-containing protein" evidence="1">
    <location>
        <begin position="21"/>
        <end position="162"/>
    </location>
</feature>
<sequence>MRKIFLILSFVLLIITSCEKDDFCLKNPVTPNLVLRFYSDASKETLKNARLLSVWAEGKDTIADYTSVSTDSIAIPLNSLASETIYHLKINNEDGAEADNQYTTFTIKYTPEEKYVSRSCGYQVLFNDVSFDSDNTNWIKDFTPETLTTIDNQNTAHVQIFH</sequence>
<proteinExistence type="predicted"/>
<gene>
    <name evidence="2" type="ORF">BTO14_03750</name>
</gene>
<dbReference type="Proteomes" id="UP000247345">
    <property type="component" value="Unassembled WGS sequence"/>
</dbReference>